<accession>U4L9V2</accession>
<name>U4L9V2_PYROM</name>
<keyword evidence="2" id="KW-1185">Reference proteome</keyword>
<dbReference type="Pfam" id="PF13489">
    <property type="entry name" value="Methyltransf_23"/>
    <property type="match status" value="1"/>
</dbReference>
<dbReference type="Gene3D" id="3.40.50.150">
    <property type="entry name" value="Vaccinia Virus protein VP39"/>
    <property type="match status" value="1"/>
</dbReference>
<dbReference type="Proteomes" id="UP000018144">
    <property type="component" value="Unassembled WGS sequence"/>
</dbReference>
<sequence>MRLAWDGSLHIAPIEKPQRILDVGTGTGIWALDIAEQFPMAEVIGTDPSPIQPNCGPANCRFQVDDAMLDWTFKENYFDYVHATNFSSGVSDWNHLVSEMIRCTAPGGYMEISEHRMSVHCDDGTMKPDNGTKAFIETLRTTLVKMGRLHPDVEFLKTLLAKVGFEDIHAKQVKEPVGPWPKDPKMKSLGAMVLLNADTYAESLGMAAFTRVLGVDPEKAHGICNAARLATRNKNNHMYGRYYSVYSRKPAAEGKIPEN</sequence>
<dbReference type="InterPro" id="IPR029063">
    <property type="entry name" value="SAM-dependent_MTases_sf"/>
</dbReference>
<reference evidence="1 2" key="1">
    <citation type="journal article" date="2013" name="PLoS Genet.">
        <title>The genome and development-dependent transcriptomes of Pyronema confluens: a window into fungal evolution.</title>
        <authorList>
            <person name="Traeger S."/>
            <person name="Altegoer F."/>
            <person name="Freitag M."/>
            <person name="Gabaldon T."/>
            <person name="Kempken F."/>
            <person name="Kumar A."/>
            <person name="Marcet-Houben M."/>
            <person name="Poggeler S."/>
            <person name="Stajich J.E."/>
            <person name="Nowrousian M."/>
        </authorList>
    </citation>
    <scope>NUCLEOTIDE SEQUENCE [LARGE SCALE GENOMIC DNA]</scope>
    <source>
        <strain evidence="2">CBS 100304</strain>
        <tissue evidence="1">Vegetative mycelium</tissue>
    </source>
</reference>
<dbReference type="STRING" id="1076935.U4L9V2"/>
<dbReference type="CDD" id="cd02440">
    <property type="entry name" value="AdoMet_MTases"/>
    <property type="match status" value="1"/>
</dbReference>
<organism evidence="1 2">
    <name type="scientific">Pyronema omphalodes (strain CBS 100304)</name>
    <name type="common">Pyronema confluens</name>
    <dbReference type="NCBI Taxonomy" id="1076935"/>
    <lineage>
        <taxon>Eukaryota</taxon>
        <taxon>Fungi</taxon>
        <taxon>Dikarya</taxon>
        <taxon>Ascomycota</taxon>
        <taxon>Pezizomycotina</taxon>
        <taxon>Pezizomycetes</taxon>
        <taxon>Pezizales</taxon>
        <taxon>Pyronemataceae</taxon>
        <taxon>Pyronema</taxon>
    </lineage>
</organism>
<dbReference type="OrthoDB" id="2013972at2759"/>
<protein>
    <submittedName>
        <fullName evidence="1">Similar to Demethylmenaquinone methyltransferase acc. no. Q72HI4</fullName>
    </submittedName>
</protein>
<dbReference type="OMA" id="SIWELAP"/>
<dbReference type="SUPFAM" id="SSF53335">
    <property type="entry name" value="S-adenosyl-L-methionine-dependent methyltransferases"/>
    <property type="match status" value="1"/>
</dbReference>
<dbReference type="GO" id="GO:0008168">
    <property type="term" value="F:methyltransferase activity"/>
    <property type="evidence" value="ECO:0007669"/>
    <property type="project" value="UniProtKB-KW"/>
</dbReference>
<dbReference type="GO" id="GO:0032259">
    <property type="term" value="P:methylation"/>
    <property type="evidence" value="ECO:0007669"/>
    <property type="project" value="UniProtKB-KW"/>
</dbReference>
<dbReference type="eggNOG" id="ENOG502QSKG">
    <property type="taxonomic scope" value="Eukaryota"/>
</dbReference>
<evidence type="ECO:0000313" key="2">
    <source>
        <dbReference type="Proteomes" id="UP000018144"/>
    </source>
</evidence>
<dbReference type="PANTHER" id="PTHR43591">
    <property type="entry name" value="METHYLTRANSFERASE"/>
    <property type="match status" value="1"/>
</dbReference>
<dbReference type="AlphaFoldDB" id="U4L9V2"/>
<evidence type="ECO:0000313" key="1">
    <source>
        <dbReference type="EMBL" id="CCX15964.1"/>
    </source>
</evidence>
<keyword evidence="1" id="KW-0489">Methyltransferase</keyword>
<gene>
    <name evidence="1" type="ORF">PCON_02436</name>
</gene>
<proteinExistence type="predicted"/>
<dbReference type="EMBL" id="HF936282">
    <property type="protein sequence ID" value="CCX15964.1"/>
    <property type="molecule type" value="Genomic_DNA"/>
</dbReference>
<dbReference type="PANTHER" id="PTHR43591:SF24">
    <property type="entry name" value="2-METHOXY-6-POLYPRENYL-1,4-BENZOQUINOL METHYLASE, MITOCHONDRIAL"/>
    <property type="match status" value="1"/>
</dbReference>
<keyword evidence="1" id="KW-0808">Transferase</keyword>